<evidence type="ECO:0000313" key="2">
    <source>
        <dbReference type="Proteomes" id="UP000013968"/>
    </source>
</evidence>
<dbReference type="Proteomes" id="UP000013968">
    <property type="component" value="Chromosome"/>
</dbReference>
<dbReference type="PATRIC" id="fig|1156913.3.peg.5574"/>
<dbReference type="EMBL" id="CP003410">
    <property type="protein sequence ID" value="AGM08052.1"/>
    <property type="molecule type" value="Genomic_DNA"/>
</dbReference>
<protein>
    <submittedName>
        <fullName evidence="1">Uncharacterized protein</fullName>
    </submittedName>
</protein>
<dbReference type="AlphaFoldDB" id="R4TB47"/>
<accession>R4TB47</accession>
<sequence length="94" mass="10334">MGGAPSGSLGVLLPHLELASLLDQCVDRLVRVTSRAHDVQDEEQRVDLMVGLTKAAEALRASERCDHEPAERLLRSALDLMRGVDLNRFALSDR</sequence>
<dbReference type="KEGG" id="aoi:AORI_5469"/>
<reference evidence="1 2" key="1">
    <citation type="journal article" date="2013" name="BMC Genomics">
        <title>ContigScape: a Cytoscape plugin facilitating microbial genome gap closing.</title>
        <authorList>
            <person name="Tang B."/>
            <person name="Wang Q."/>
            <person name="Yang M."/>
            <person name="Xie F."/>
            <person name="Zhu Y."/>
            <person name="Zhuo Y."/>
            <person name="Wang S."/>
            <person name="Gao H."/>
            <person name="Ding X."/>
            <person name="Zhang L."/>
            <person name="Zhao G."/>
            <person name="Zheng H."/>
        </authorList>
    </citation>
    <scope>NUCLEOTIDE SEQUENCE [LARGE SCALE GENOMIC DNA]</scope>
    <source>
        <strain evidence="1 2">HCCB10007</strain>
    </source>
</reference>
<dbReference type="HOGENOM" id="CLU_2462334_0_0_11"/>
<gene>
    <name evidence="1" type="ORF">AORI_5469</name>
</gene>
<proteinExistence type="predicted"/>
<evidence type="ECO:0000313" key="1">
    <source>
        <dbReference type="EMBL" id="AGM08052.1"/>
    </source>
</evidence>
<name>R4TB47_9PSEU</name>
<keyword evidence="2" id="KW-1185">Reference proteome</keyword>
<organism evidence="1 2">
    <name type="scientific">Amycolatopsis keratiniphila</name>
    <dbReference type="NCBI Taxonomy" id="129921"/>
    <lineage>
        <taxon>Bacteria</taxon>
        <taxon>Bacillati</taxon>
        <taxon>Actinomycetota</taxon>
        <taxon>Actinomycetes</taxon>
        <taxon>Pseudonocardiales</taxon>
        <taxon>Pseudonocardiaceae</taxon>
        <taxon>Amycolatopsis</taxon>
        <taxon>Amycolatopsis japonica group</taxon>
    </lineage>
</organism>